<dbReference type="Pfam" id="PF07654">
    <property type="entry name" value="C1-set"/>
    <property type="match status" value="1"/>
</dbReference>
<dbReference type="CDD" id="cd00098">
    <property type="entry name" value="IgC1"/>
    <property type="match status" value="1"/>
</dbReference>
<dbReference type="Ensembl" id="ENSCMIT00000031130.1">
    <property type="protein sequence ID" value="ENSCMIP00000030663.1"/>
    <property type="gene ID" value="ENSCMIG00000013195.1"/>
</dbReference>
<reference evidence="5" key="1">
    <citation type="journal article" date="2006" name="Science">
        <title>Ancient noncoding elements conserved in the human genome.</title>
        <authorList>
            <person name="Venkatesh B."/>
            <person name="Kirkness E.F."/>
            <person name="Loh Y.H."/>
            <person name="Halpern A.L."/>
            <person name="Lee A.P."/>
            <person name="Johnson J."/>
            <person name="Dandona N."/>
            <person name="Viswanathan L.D."/>
            <person name="Tay A."/>
            <person name="Venter J.C."/>
            <person name="Strausberg R.L."/>
            <person name="Brenner S."/>
        </authorList>
    </citation>
    <scope>NUCLEOTIDE SEQUENCE [LARGE SCALE GENOMIC DNA]</scope>
</reference>
<keyword evidence="2" id="KW-0812">Transmembrane</keyword>
<protein>
    <recommendedName>
        <fullName evidence="3">Ig-like domain-containing protein</fullName>
    </recommendedName>
</protein>
<keyword evidence="2" id="KW-0472">Membrane</keyword>
<dbReference type="InterPro" id="IPR013783">
    <property type="entry name" value="Ig-like_fold"/>
</dbReference>
<dbReference type="InterPro" id="IPR003597">
    <property type="entry name" value="Ig_C1-set"/>
</dbReference>
<feature type="domain" description="Ig-like" evidence="3">
    <location>
        <begin position="1"/>
        <end position="91"/>
    </location>
</feature>
<sequence>MTLRTSPAECLVNEDVSLQCEIADLTGITLDKNHLGVLWSFTDDIFKYINGALFKLGKGVELLESSILKGNMSLLLKNVTMKQMGEYKCTVFVPPNEQATGTVRLEVLARPSVIVVSEETVEFGLGGEMTLDCQLNGFYPCEASAEWFQKMRQGEKKQLTDICISQRVIDTDGLCNMSIQVRLLPVKEDIGSTFECEAKHKTFKKPFSVEAHVTLKEAEIRISQGSVVASIVMSIIFTVAAIIFGIYAYMKYFYKVPPKISGIKIPARIVHRELAELMCHVSGFQPEAISIFWYLKNMKEGQNKLIGQYVKSQMQSLPFGGKKNKNPDSEIAIYENLHQWEVKTANVYKNKDGTFSLSSILCIFPDINEHNQAKIMCEVIHPSGKGVIKTLSLDVTGSK</sequence>
<dbReference type="InterPro" id="IPR036179">
    <property type="entry name" value="Ig-like_dom_sf"/>
</dbReference>
<dbReference type="SMART" id="SM00409">
    <property type="entry name" value="IG"/>
    <property type="match status" value="2"/>
</dbReference>
<dbReference type="InterPro" id="IPR003599">
    <property type="entry name" value="Ig_sub"/>
</dbReference>
<keyword evidence="5" id="KW-1185">Reference proteome</keyword>
<reference evidence="5" key="2">
    <citation type="journal article" date="2007" name="PLoS Biol.">
        <title>Survey sequencing and comparative analysis of the elephant shark (Callorhinchus milii) genome.</title>
        <authorList>
            <person name="Venkatesh B."/>
            <person name="Kirkness E.F."/>
            <person name="Loh Y.H."/>
            <person name="Halpern A.L."/>
            <person name="Lee A.P."/>
            <person name="Johnson J."/>
            <person name="Dandona N."/>
            <person name="Viswanathan L.D."/>
            <person name="Tay A."/>
            <person name="Venter J.C."/>
            <person name="Strausberg R.L."/>
            <person name="Brenner S."/>
        </authorList>
    </citation>
    <scope>NUCLEOTIDE SEQUENCE [LARGE SCALE GENOMIC DNA]</scope>
</reference>
<reference evidence="4" key="4">
    <citation type="submission" date="2025-08" db="UniProtKB">
        <authorList>
            <consortium name="Ensembl"/>
        </authorList>
    </citation>
    <scope>IDENTIFICATION</scope>
</reference>
<dbReference type="AlphaFoldDB" id="A0A4W3IWT5"/>
<dbReference type="InterPro" id="IPR007110">
    <property type="entry name" value="Ig-like_dom"/>
</dbReference>
<evidence type="ECO:0000259" key="3">
    <source>
        <dbReference type="PROSITE" id="PS50835"/>
    </source>
</evidence>
<dbReference type="PANTHER" id="PTHR23411">
    <property type="entry name" value="TAPASIN"/>
    <property type="match status" value="1"/>
</dbReference>
<evidence type="ECO:0000256" key="1">
    <source>
        <dbReference type="ARBA" id="ARBA00023180"/>
    </source>
</evidence>
<keyword evidence="1" id="KW-0325">Glycoprotein</keyword>
<dbReference type="Proteomes" id="UP000314986">
    <property type="component" value="Unassembled WGS sequence"/>
</dbReference>
<evidence type="ECO:0000313" key="4">
    <source>
        <dbReference type="Ensembl" id="ENSCMIP00000030663.1"/>
    </source>
</evidence>
<dbReference type="Gene3D" id="2.60.40.10">
    <property type="entry name" value="Immunoglobulins"/>
    <property type="match status" value="3"/>
</dbReference>
<keyword evidence="2" id="KW-1133">Transmembrane helix</keyword>
<feature type="domain" description="Ig-like" evidence="3">
    <location>
        <begin position="111"/>
        <end position="214"/>
    </location>
</feature>
<accession>A0A4W3IWT5</accession>
<organism evidence="4 5">
    <name type="scientific">Callorhinchus milii</name>
    <name type="common">Ghost shark</name>
    <dbReference type="NCBI Taxonomy" id="7868"/>
    <lineage>
        <taxon>Eukaryota</taxon>
        <taxon>Metazoa</taxon>
        <taxon>Chordata</taxon>
        <taxon>Craniata</taxon>
        <taxon>Vertebrata</taxon>
        <taxon>Chondrichthyes</taxon>
        <taxon>Holocephali</taxon>
        <taxon>Chimaeriformes</taxon>
        <taxon>Callorhinchidae</taxon>
        <taxon>Callorhinchus</taxon>
    </lineage>
</organism>
<feature type="domain" description="Ig-like" evidence="3">
    <location>
        <begin position="258"/>
        <end position="394"/>
    </location>
</feature>
<dbReference type="Pfam" id="PF07686">
    <property type="entry name" value="V-set"/>
    <property type="match status" value="1"/>
</dbReference>
<dbReference type="InterPro" id="IPR013106">
    <property type="entry name" value="Ig_V-set"/>
</dbReference>
<evidence type="ECO:0000256" key="2">
    <source>
        <dbReference type="SAM" id="Phobius"/>
    </source>
</evidence>
<name>A0A4W3IWT5_CALMI</name>
<feature type="transmembrane region" description="Helical" evidence="2">
    <location>
        <begin position="227"/>
        <end position="250"/>
    </location>
</feature>
<reference evidence="4" key="5">
    <citation type="submission" date="2025-09" db="UniProtKB">
        <authorList>
            <consortium name="Ensembl"/>
        </authorList>
    </citation>
    <scope>IDENTIFICATION</scope>
</reference>
<evidence type="ECO:0000313" key="5">
    <source>
        <dbReference type="Proteomes" id="UP000314986"/>
    </source>
</evidence>
<dbReference type="InParanoid" id="A0A4W3IWT5"/>
<dbReference type="SUPFAM" id="SSF48726">
    <property type="entry name" value="Immunoglobulin"/>
    <property type="match status" value="3"/>
</dbReference>
<dbReference type="PROSITE" id="PS50835">
    <property type="entry name" value="IG_LIKE"/>
    <property type="match status" value="3"/>
</dbReference>
<dbReference type="InterPro" id="IPR050380">
    <property type="entry name" value="Immune_Resp_Modulators"/>
</dbReference>
<dbReference type="STRING" id="7868.ENSCMIP00000030663"/>
<reference evidence="5" key="3">
    <citation type="journal article" date="2014" name="Nature">
        <title>Elephant shark genome provides unique insights into gnathostome evolution.</title>
        <authorList>
            <consortium name="International Elephant Shark Genome Sequencing Consortium"/>
            <person name="Venkatesh B."/>
            <person name="Lee A.P."/>
            <person name="Ravi V."/>
            <person name="Maurya A.K."/>
            <person name="Lian M.M."/>
            <person name="Swann J.B."/>
            <person name="Ohta Y."/>
            <person name="Flajnik M.F."/>
            <person name="Sutoh Y."/>
            <person name="Kasahara M."/>
            <person name="Hoon S."/>
            <person name="Gangu V."/>
            <person name="Roy S.W."/>
            <person name="Irimia M."/>
            <person name="Korzh V."/>
            <person name="Kondrychyn I."/>
            <person name="Lim Z.W."/>
            <person name="Tay B.H."/>
            <person name="Tohari S."/>
            <person name="Kong K.W."/>
            <person name="Ho S."/>
            <person name="Lorente-Galdos B."/>
            <person name="Quilez J."/>
            <person name="Marques-Bonet T."/>
            <person name="Raney B.J."/>
            <person name="Ingham P.W."/>
            <person name="Tay A."/>
            <person name="Hillier L.W."/>
            <person name="Minx P."/>
            <person name="Boehm T."/>
            <person name="Wilson R.K."/>
            <person name="Brenner S."/>
            <person name="Warren W.C."/>
        </authorList>
    </citation>
    <scope>NUCLEOTIDE SEQUENCE [LARGE SCALE GENOMIC DNA]</scope>
</reference>
<proteinExistence type="predicted"/>